<evidence type="ECO:0008006" key="4">
    <source>
        <dbReference type="Google" id="ProtNLM"/>
    </source>
</evidence>
<organism evidence="2 3">
    <name type="scientific">Dietzia cercidiphylli</name>
    <dbReference type="NCBI Taxonomy" id="498199"/>
    <lineage>
        <taxon>Bacteria</taxon>
        <taxon>Bacillati</taxon>
        <taxon>Actinomycetota</taxon>
        <taxon>Actinomycetes</taxon>
        <taxon>Mycobacteriales</taxon>
        <taxon>Dietziaceae</taxon>
        <taxon>Dietzia</taxon>
    </lineage>
</organism>
<keyword evidence="3" id="KW-1185">Reference proteome</keyword>
<protein>
    <recommendedName>
        <fullName evidence="4">WXG100 family type VII secretion target</fullName>
    </recommendedName>
</protein>
<dbReference type="EMBL" id="BAAAQG010000023">
    <property type="protein sequence ID" value="GAA1720455.1"/>
    <property type="molecule type" value="Genomic_DNA"/>
</dbReference>
<comment type="caution">
    <text evidence="2">The sequence shown here is derived from an EMBL/GenBank/DDBJ whole genome shotgun (WGS) entry which is preliminary data.</text>
</comment>
<reference evidence="2 3" key="1">
    <citation type="journal article" date="2019" name="Int. J. Syst. Evol. Microbiol.">
        <title>The Global Catalogue of Microorganisms (GCM) 10K type strain sequencing project: providing services to taxonomists for standard genome sequencing and annotation.</title>
        <authorList>
            <consortium name="The Broad Institute Genomics Platform"/>
            <consortium name="The Broad Institute Genome Sequencing Center for Infectious Disease"/>
            <person name="Wu L."/>
            <person name="Ma J."/>
        </authorList>
    </citation>
    <scope>NUCLEOTIDE SEQUENCE [LARGE SCALE GENOMIC DNA]</scope>
    <source>
        <strain evidence="2 3">JCM 16002</strain>
    </source>
</reference>
<dbReference type="Proteomes" id="UP001500383">
    <property type="component" value="Unassembled WGS sequence"/>
</dbReference>
<sequence>MAHNESGKPEAILTNQQWRDVSALVHELQFLTPEMKRWVDEGLAELERFANAAEKGFTAWAAATTEQGRMGSPEEFAQHFGTALGLDVADSALGMVGLGGILGGQLNDSTRNLLHAIIDGPIGGEAALLDDDGRVIGTKLDDPAAAVPDDLSGLDMSAPVVPSVDGEADISAEQLPAGTSVTVALPAGKTAYTDEEVKQMLDELDQRVDDLEIRVTDSDNAPAPLGAGVSGIV</sequence>
<proteinExistence type="predicted"/>
<gene>
    <name evidence="2" type="ORF">GCM10009831_33220</name>
</gene>
<accession>A0ABN2J915</accession>
<keyword evidence="1" id="KW-0175">Coiled coil</keyword>
<evidence type="ECO:0000313" key="3">
    <source>
        <dbReference type="Proteomes" id="UP001500383"/>
    </source>
</evidence>
<evidence type="ECO:0000256" key="1">
    <source>
        <dbReference type="SAM" id="Coils"/>
    </source>
</evidence>
<evidence type="ECO:0000313" key="2">
    <source>
        <dbReference type="EMBL" id="GAA1720455.1"/>
    </source>
</evidence>
<feature type="coiled-coil region" evidence="1">
    <location>
        <begin position="194"/>
        <end position="221"/>
    </location>
</feature>
<name>A0ABN2J915_9ACTN</name>